<name>A0A6A4HBN0_9AGAR</name>
<dbReference type="PANTHER" id="PTHR46564">
    <property type="entry name" value="TRANSPOSASE"/>
    <property type="match status" value="1"/>
</dbReference>
<sequence>EQAGLNVKRAQRMARECSPEKRASFWYHMAQYPPDYLVSVDEVSKDDRTYTRLWGRAPRGQQVEIHGPFVRKRRLLMLAALALDKGIIASKVVEGSFNNELFVEFLHDDLLPTMNPYPAPQSVILI</sequence>
<proteinExistence type="predicted"/>
<evidence type="ECO:0000313" key="2">
    <source>
        <dbReference type="Proteomes" id="UP000799118"/>
    </source>
</evidence>
<protein>
    <recommendedName>
        <fullName evidence="3">Tc1-like transposase DDE domain-containing protein</fullName>
    </recommendedName>
</protein>
<dbReference type="OrthoDB" id="2142724at2759"/>
<organism evidence="1 2">
    <name type="scientific">Gymnopus androsaceus JB14</name>
    <dbReference type="NCBI Taxonomy" id="1447944"/>
    <lineage>
        <taxon>Eukaryota</taxon>
        <taxon>Fungi</taxon>
        <taxon>Dikarya</taxon>
        <taxon>Basidiomycota</taxon>
        <taxon>Agaricomycotina</taxon>
        <taxon>Agaricomycetes</taxon>
        <taxon>Agaricomycetidae</taxon>
        <taxon>Agaricales</taxon>
        <taxon>Marasmiineae</taxon>
        <taxon>Omphalotaceae</taxon>
        <taxon>Gymnopus</taxon>
    </lineage>
</organism>
<feature type="non-terminal residue" evidence="1">
    <location>
        <position position="1"/>
    </location>
</feature>
<gene>
    <name evidence="1" type="ORF">BT96DRAFT_793379</name>
</gene>
<reference evidence="1" key="1">
    <citation type="journal article" date="2019" name="Environ. Microbiol.">
        <title>Fungal ecological strategies reflected in gene transcription - a case study of two litter decomposers.</title>
        <authorList>
            <person name="Barbi F."/>
            <person name="Kohler A."/>
            <person name="Barry K."/>
            <person name="Baskaran P."/>
            <person name="Daum C."/>
            <person name="Fauchery L."/>
            <person name="Ihrmark K."/>
            <person name="Kuo A."/>
            <person name="LaButti K."/>
            <person name="Lipzen A."/>
            <person name="Morin E."/>
            <person name="Grigoriev I.V."/>
            <person name="Henrissat B."/>
            <person name="Lindahl B."/>
            <person name="Martin F."/>
        </authorList>
    </citation>
    <scope>NUCLEOTIDE SEQUENCE</scope>
    <source>
        <strain evidence="1">JB14</strain>
    </source>
</reference>
<dbReference type="AlphaFoldDB" id="A0A6A4HBN0"/>
<feature type="non-terminal residue" evidence="1">
    <location>
        <position position="126"/>
    </location>
</feature>
<dbReference type="Proteomes" id="UP000799118">
    <property type="component" value="Unassembled WGS sequence"/>
</dbReference>
<evidence type="ECO:0008006" key="3">
    <source>
        <dbReference type="Google" id="ProtNLM"/>
    </source>
</evidence>
<dbReference type="PANTHER" id="PTHR46564:SF1">
    <property type="entry name" value="TRANSPOSASE"/>
    <property type="match status" value="1"/>
</dbReference>
<accession>A0A6A4HBN0</accession>
<dbReference type="EMBL" id="ML769535">
    <property type="protein sequence ID" value="KAE9395216.1"/>
    <property type="molecule type" value="Genomic_DNA"/>
</dbReference>
<evidence type="ECO:0000313" key="1">
    <source>
        <dbReference type="EMBL" id="KAE9395216.1"/>
    </source>
</evidence>
<keyword evidence="2" id="KW-1185">Reference proteome</keyword>